<name>A0ABN9X986_9DINO</name>
<feature type="non-terminal residue" evidence="8">
    <location>
        <position position="1"/>
    </location>
</feature>
<reference evidence="8" key="1">
    <citation type="submission" date="2023-10" db="EMBL/GenBank/DDBJ databases">
        <authorList>
            <person name="Chen Y."/>
            <person name="Shah S."/>
            <person name="Dougan E. K."/>
            <person name="Thang M."/>
            <person name="Chan C."/>
        </authorList>
    </citation>
    <scope>NUCLEOTIDE SEQUENCE [LARGE SCALE GENOMIC DNA]</scope>
</reference>
<evidence type="ECO:0000256" key="1">
    <source>
        <dbReference type="ARBA" id="ARBA00004141"/>
    </source>
</evidence>
<proteinExistence type="inferred from homology"/>
<dbReference type="InterPro" id="IPR013936">
    <property type="entry name" value="CRT-like"/>
</dbReference>
<feature type="transmembrane region" description="Helical" evidence="7">
    <location>
        <begin position="347"/>
        <end position="368"/>
    </location>
</feature>
<feature type="transmembrane region" description="Helical" evidence="7">
    <location>
        <begin position="150"/>
        <end position="175"/>
    </location>
</feature>
<organism evidence="8 9">
    <name type="scientific">Prorocentrum cordatum</name>
    <dbReference type="NCBI Taxonomy" id="2364126"/>
    <lineage>
        <taxon>Eukaryota</taxon>
        <taxon>Sar</taxon>
        <taxon>Alveolata</taxon>
        <taxon>Dinophyceae</taxon>
        <taxon>Prorocentrales</taxon>
        <taxon>Prorocentraceae</taxon>
        <taxon>Prorocentrum</taxon>
    </lineage>
</organism>
<evidence type="ECO:0000313" key="9">
    <source>
        <dbReference type="Proteomes" id="UP001189429"/>
    </source>
</evidence>
<gene>
    <name evidence="8" type="ORF">PCOR1329_LOCUS73370</name>
</gene>
<accession>A0ABN9X986</accession>
<dbReference type="InterPro" id="IPR037185">
    <property type="entry name" value="EmrE-like"/>
</dbReference>
<comment type="caution">
    <text evidence="8">The sequence shown here is derived from an EMBL/GenBank/DDBJ whole genome shotgun (WGS) entry which is preliminary data.</text>
</comment>
<evidence type="ECO:0000256" key="6">
    <source>
        <dbReference type="ARBA" id="ARBA00023136"/>
    </source>
</evidence>
<keyword evidence="9" id="KW-1185">Reference proteome</keyword>
<keyword evidence="5 7" id="KW-1133">Transmembrane helix</keyword>
<dbReference type="EMBL" id="CAUYUJ010019877">
    <property type="protein sequence ID" value="CAK0894291.1"/>
    <property type="molecule type" value="Genomic_DNA"/>
</dbReference>
<keyword evidence="3" id="KW-0813">Transport</keyword>
<evidence type="ECO:0000256" key="5">
    <source>
        <dbReference type="ARBA" id="ARBA00022989"/>
    </source>
</evidence>
<dbReference type="PANTHER" id="PTHR31326">
    <property type="entry name" value="PROTEIN CLT2, CHLOROPLASTIC"/>
    <property type="match status" value="1"/>
</dbReference>
<evidence type="ECO:0000313" key="8">
    <source>
        <dbReference type="EMBL" id="CAK0894291.1"/>
    </source>
</evidence>
<dbReference type="Proteomes" id="UP001189429">
    <property type="component" value="Unassembled WGS sequence"/>
</dbReference>
<evidence type="ECO:0000256" key="4">
    <source>
        <dbReference type="ARBA" id="ARBA00022692"/>
    </source>
</evidence>
<evidence type="ECO:0000256" key="7">
    <source>
        <dbReference type="SAM" id="Phobius"/>
    </source>
</evidence>
<evidence type="ECO:0000256" key="2">
    <source>
        <dbReference type="ARBA" id="ARBA00006690"/>
    </source>
</evidence>
<feature type="transmembrane region" description="Helical" evidence="7">
    <location>
        <begin position="225"/>
        <end position="244"/>
    </location>
</feature>
<feature type="transmembrane region" description="Helical" evidence="7">
    <location>
        <begin position="278"/>
        <end position="294"/>
    </location>
</feature>
<keyword evidence="6 7" id="KW-0472">Membrane</keyword>
<protein>
    <recommendedName>
        <fullName evidence="10">EamA domain-containing protein</fullName>
    </recommendedName>
</protein>
<dbReference type="PANTHER" id="PTHR31326:SF1">
    <property type="entry name" value="PROTEIN CLT2, CHLOROPLASTIC"/>
    <property type="match status" value="1"/>
</dbReference>
<dbReference type="SUPFAM" id="SSF103481">
    <property type="entry name" value="Multidrug resistance efflux transporter EmrE"/>
    <property type="match status" value="1"/>
</dbReference>
<feature type="transmembrane region" description="Helical" evidence="7">
    <location>
        <begin position="187"/>
        <end position="204"/>
    </location>
</feature>
<feature type="transmembrane region" description="Helical" evidence="7">
    <location>
        <begin position="427"/>
        <end position="450"/>
    </location>
</feature>
<comment type="similarity">
    <text evidence="2">Belongs to the CRT-like transporter family.</text>
</comment>
<feature type="transmembrane region" description="Helical" evidence="7">
    <location>
        <begin position="314"/>
        <end position="335"/>
    </location>
</feature>
<evidence type="ECO:0008006" key="10">
    <source>
        <dbReference type="Google" id="ProtNLM"/>
    </source>
</evidence>
<feature type="transmembrane region" description="Helical" evidence="7">
    <location>
        <begin position="456"/>
        <end position="479"/>
    </location>
</feature>
<feature type="transmembrane region" description="Helical" evidence="7">
    <location>
        <begin position="388"/>
        <end position="406"/>
    </location>
</feature>
<dbReference type="Pfam" id="PF08627">
    <property type="entry name" value="CRT-like"/>
    <property type="match status" value="1"/>
</dbReference>
<feature type="transmembrane region" description="Helical" evidence="7">
    <location>
        <begin position="56"/>
        <end position="76"/>
    </location>
</feature>
<sequence>ALLGARPALLGGGVSGPAGPAGAGGPSPGASGLAWLGARLARGGAHWPEVVQLPPVWAALCALLLAFPAVTLWRLVRDPTSVREKLWTMPLPTPCDDPPPTKRNKRTSYTVPEDILNSILSGVQKRSQAGDDRLQREGWRQELLGAARRAAPVFSVFALMITLSVINKVLFRMVLVHVHTLSCSTNVAYLCNSWFAVLLKARWGSSEQREDLRKMVRFACRHWDLLASIGVCESAAFTMLPLVLPRFPKAIAPLMSQTLLPTSMLLNTVLLRRKYSKVQVGGVVVTTMGIYVASASESGHSAMSLGPGELAMPIFGSALAYFLLGMSFVFKDVAFVRSEREGCKLDLFFLEGLAAIGQCVALALQWPMNFVLLTGLPPRLYFQAAREAFFSVEGLMPGLLILYWAGNISYRLASLRAVRRLSSLASMLANLFSVPLSSLVFCLPLGLPLLGPPEPFSMRLVAGLLLICLGLVIYNWALLWGACGRLRA</sequence>
<keyword evidence="4 7" id="KW-0812">Transmembrane</keyword>
<comment type="subcellular location">
    <subcellularLocation>
        <location evidence="1">Membrane</location>
        <topology evidence="1">Multi-pass membrane protein</topology>
    </subcellularLocation>
</comment>
<evidence type="ECO:0000256" key="3">
    <source>
        <dbReference type="ARBA" id="ARBA00022448"/>
    </source>
</evidence>
<feature type="transmembrane region" description="Helical" evidence="7">
    <location>
        <begin position="250"/>
        <end position="271"/>
    </location>
</feature>